<dbReference type="CDD" id="cd00056">
    <property type="entry name" value="ENDO3c"/>
    <property type="match status" value="1"/>
</dbReference>
<evidence type="ECO:0000313" key="12">
    <source>
        <dbReference type="Proteomes" id="UP000051330"/>
    </source>
</evidence>
<comment type="caution">
    <text evidence="11">The sequence shown here is derived from an EMBL/GenBank/DDBJ whole genome shotgun (WGS) entry which is preliminary data.</text>
</comment>
<evidence type="ECO:0000256" key="6">
    <source>
        <dbReference type="ARBA" id="ARBA00023004"/>
    </source>
</evidence>
<evidence type="ECO:0000256" key="1">
    <source>
        <dbReference type="ARBA" id="ARBA00008343"/>
    </source>
</evidence>
<dbReference type="EMBL" id="AZEC01000004">
    <property type="protein sequence ID" value="KRL13508.1"/>
    <property type="molecule type" value="Genomic_DNA"/>
</dbReference>
<dbReference type="InterPro" id="IPR011257">
    <property type="entry name" value="DNA_glycosylase"/>
</dbReference>
<evidence type="ECO:0000256" key="5">
    <source>
        <dbReference type="ARBA" id="ARBA00022801"/>
    </source>
</evidence>
<sequence>MQLRQLYNMLFDHYGDQGWWPGRSDWEIIFGSILIQNTNWRNVDKAIAALFNQTEFWPANMRQLTTDQLGTLIRPAGFYTRKVVTIEAMLDWLANYNDDLTLLRRQDPRQTREELVALKGIGEETADDILLYVLSVPTMIIDTYTRRFFKRFGVSLPTNYQTAQKQLLAALPNFTLRSYQNFHALIVAVEKEKYSTADWQDLPWGHIQLEWKQ</sequence>
<feature type="domain" description="HhH-GPD" evidence="10">
    <location>
        <begin position="34"/>
        <end position="192"/>
    </location>
</feature>
<dbReference type="PANTHER" id="PTHR10359:SF19">
    <property type="entry name" value="DNA REPAIR GLYCOSYLASE MJ1434-RELATED"/>
    <property type="match status" value="1"/>
</dbReference>
<dbReference type="GO" id="GO:0051539">
    <property type="term" value="F:4 iron, 4 sulfur cluster binding"/>
    <property type="evidence" value="ECO:0007669"/>
    <property type="project" value="UniProtKB-KW"/>
</dbReference>
<organism evidence="11 12">
    <name type="scientific">Schleiferilactobacillus perolens DSM 12744</name>
    <dbReference type="NCBI Taxonomy" id="1423792"/>
    <lineage>
        <taxon>Bacteria</taxon>
        <taxon>Bacillati</taxon>
        <taxon>Bacillota</taxon>
        <taxon>Bacilli</taxon>
        <taxon>Lactobacillales</taxon>
        <taxon>Lactobacillaceae</taxon>
        <taxon>Schleiferilactobacillus</taxon>
    </lineage>
</organism>
<dbReference type="PIRSF" id="PIRSF001435">
    <property type="entry name" value="Nth"/>
    <property type="match status" value="1"/>
</dbReference>
<dbReference type="SMART" id="SM00478">
    <property type="entry name" value="ENDO3c"/>
    <property type="match status" value="1"/>
</dbReference>
<keyword evidence="5" id="KW-0378">Hydrolase</keyword>
<dbReference type="Gene3D" id="1.10.1670.10">
    <property type="entry name" value="Helix-hairpin-Helix base-excision DNA repair enzymes (C-terminal)"/>
    <property type="match status" value="1"/>
</dbReference>
<evidence type="ECO:0000256" key="2">
    <source>
        <dbReference type="ARBA" id="ARBA00022485"/>
    </source>
</evidence>
<keyword evidence="2" id="KW-0004">4Fe-4S</keyword>
<dbReference type="Gene3D" id="1.10.340.30">
    <property type="entry name" value="Hypothetical protein, domain 2"/>
    <property type="match status" value="1"/>
</dbReference>
<dbReference type="Pfam" id="PF00633">
    <property type="entry name" value="HHH"/>
    <property type="match status" value="1"/>
</dbReference>
<dbReference type="GO" id="GO:0046872">
    <property type="term" value="F:metal ion binding"/>
    <property type="evidence" value="ECO:0007669"/>
    <property type="project" value="UniProtKB-KW"/>
</dbReference>
<dbReference type="RefSeq" id="WP_057819554.1">
    <property type="nucleotide sequence ID" value="NZ_AZEC01000004.1"/>
</dbReference>
<evidence type="ECO:0000256" key="4">
    <source>
        <dbReference type="ARBA" id="ARBA00022763"/>
    </source>
</evidence>
<evidence type="ECO:0000256" key="3">
    <source>
        <dbReference type="ARBA" id="ARBA00022723"/>
    </source>
</evidence>
<protein>
    <submittedName>
        <fullName evidence="11">Endonuclease III-like protein</fullName>
    </submittedName>
</protein>
<evidence type="ECO:0000256" key="8">
    <source>
        <dbReference type="ARBA" id="ARBA00023204"/>
    </source>
</evidence>
<dbReference type="OrthoDB" id="9802365at2"/>
<dbReference type="Proteomes" id="UP000051330">
    <property type="component" value="Unassembled WGS sequence"/>
</dbReference>
<evidence type="ECO:0000256" key="7">
    <source>
        <dbReference type="ARBA" id="ARBA00023014"/>
    </source>
</evidence>
<dbReference type="InterPro" id="IPR000445">
    <property type="entry name" value="HhH_motif"/>
</dbReference>
<dbReference type="GO" id="GO:0003677">
    <property type="term" value="F:DNA binding"/>
    <property type="evidence" value="ECO:0007669"/>
    <property type="project" value="InterPro"/>
</dbReference>
<dbReference type="PATRIC" id="fig|1423792.3.peg.2382"/>
<keyword evidence="7" id="KW-0411">Iron-sulfur</keyword>
<evidence type="ECO:0000313" key="11">
    <source>
        <dbReference type="EMBL" id="KRL13508.1"/>
    </source>
</evidence>
<name>A0A0R1N5C0_9LACO</name>
<evidence type="ECO:0000259" key="10">
    <source>
        <dbReference type="SMART" id="SM00478"/>
    </source>
</evidence>
<dbReference type="PANTHER" id="PTHR10359">
    <property type="entry name" value="A/G-SPECIFIC ADENINE GLYCOSYLASE/ENDONUCLEASE III"/>
    <property type="match status" value="1"/>
</dbReference>
<keyword evidence="4" id="KW-0227">DNA damage</keyword>
<dbReference type="GO" id="GO:0004519">
    <property type="term" value="F:endonuclease activity"/>
    <property type="evidence" value="ECO:0007669"/>
    <property type="project" value="UniProtKB-KW"/>
</dbReference>
<gene>
    <name evidence="11" type="ORF">FD09_GL002344</name>
</gene>
<keyword evidence="3" id="KW-0479">Metal-binding</keyword>
<dbReference type="InterPro" id="IPR003265">
    <property type="entry name" value="HhH-GPD_domain"/>
</dbReference>
<keyword evidence="12" id="KW-1185">Reference proteome</keyword>
<comment type="similarity">
    <text evidence="1">Belongs to the Nth/MutY family.</text>
</comment>
<dbReference type="AlphaFoldDB" id="A0A0R1N5C0"/>
<proteinExistence type="inferred from homology"/>
<dbReference type="GO" id="GO:0019104">
    <property type="term" value="F:DNA N-glycosylase activity"/>
    <property type="evidence" value="ECO:0007669"/>
    <property type="project" value="UniProtKB-ARBA"/>
</dbReference>
<evidence type="ECO:0000256" key="9">
    <source>
        <dbReference type="ARBA" id="ARBA00023295"/>
    </source>
</evidence>
<keyword evidence="11" id="KW-0255">Endonuclease</keyword>
<dbReference type="InterPro" id="IPR023170">
    <property type="entry name" value="HhH_base_excis_C"/>
</dbReference>
<dbReference type="SUPFAM" id="SSF48150">
    <property type="entry name" value="DNA-glycosylase"/>
    <property type="match status" value="1"/>
</dbReference>
<dbReference type="GO" id="GO:0006284">
    <property type="term" value="P:base-excision repair"/>
    <property type="evidence" value="ECO:0007669"/>
    <property type="project" value="InterPro"/>
</dbReference>
<keyword evidence="6" id="KW-0408">Iron</keyword>
<accession>A0A0R1N5C0</accession>
<keyword evidence="11" id="KW-0540">Nuclease</keyword>
<reference evidence="11 12" key="1">
    <citation type="journal article" date="2015" name="Genome Announc.">
        <title>Expanding the biotechnology potential of lactobacilli through comparative genomics of 213 strains and associated genera.</title>
        <authorList>
            <person name="Sun Z."/>
            <person name="Harris H.M."/>
            <person name="McCann A."/>
            <person name="Guo C."/>
            <person name="Argimon S."/>
            <person name="Zhang W."/>
            <person name="Yang X."/>
            <person name="Jeffery I.B."/>
            <person name="Cooney J.C."/>
            <person name="Kagawa T.F."/>
            <person name="Liu W."/>
            <person name="Song Y."/>
            <person name="Salvetti E."/>
            <person name="Wrobel A."/>
            <person name="Rasinkangas P."/>
            <person name="Parkhill J."/>
            <person name="Rea M.C."/>
            <person name="O'Sullivan O."/>
            <person name="Ritari J."/>
            <person name="Douillard F.P."/>
            <person name="Paul Ross R."/>
            <person name="Yang R."/>
            <person name="Briner A.E."/>
            <person name="Felis G.E."/>
            <person name="de Vos W.M."/>
            <person name="Barrangou R."/>
            <person name="Klaenhammer T.R."/>
            <person name="Caufield P.W."/>
            <person name="Cui Y."/>
            <person name="Zhang H."/>
            <person name="O'Toole P.W."/>
        </authorList>
    </citation>
    <scope>NUCLEOTIDE SEQUENCE [LARGE SCALE GENOMIC DNA]</scope>
    <source>
        <strain evidence="11 12">DSM 12744</strain>
    </source>
</reference>
<dbReference type="Pfam" id="PF00730">
    <property type="entry name" value="HhH-GPD"/>
    <property type="match status" value="1"/>
</dbReference>
<keyword evidence="9" id="KW-0326">Glycosidase</keyword>
<keyword evidence="8" id="KW-0234">DNA repair</keyword>